<dbReference type="EMBL" id="JBHTHY010000003">
    <property type="protein sequence ID" value="MFD0796009.1"/>
    <property type="molecule type" value="Genomic_DNA"/>
</dbReference>
<dbReference type="RefSeq" id="WP_379931680.1">
    <property type="nucleotide sequence ID" value="NZ_JBHTHY010000003.1"/>
</dbReference>
<organism evidence="1 2">
    <name type="scientific">Maribacter chungangensis</name>
    <dbReference type="NCBI Taxonomy" id="1069117"/>
    <lineage>
        <taxon>Bacteria</taxon>
        <taxon>Pseudomonadati</taxon>
        <taxon>Bacteroidota</taxon>
        <taxon>Flavobacteriia</taxon>
        <taxon>Flavobacteriales</taxon>
        <taxon>Flavobacteriaceae</taxon>
        <taxon>Maribacter</taxon>
    </lineage>
</organism>
<keyword evidence="2" id="KW-1185">Reference proteome</keyword>
<name>A0ABW3B067_9FLAO</name>
<reference evidence="2" key="1">
    <citation type="journal article" date="2019" name="Int. J. Syst. Evol. Microbiol.">
        <title>The Global Catalogue of Microorganisms (GCM) 10K type strain sequencing project: providing services to taxonomists for standard genome sequencing and annotation.</title>
        <authorList>
            <consortium name="The Broad Institute Genomics Platform"/>
            <consortium name="The Broad Institute Genome Sequencing Center for Infectious Disease"/>
            <person name="Wu L."/>
            <person name="Ma J."/>
        </authorList>
    </citation>
    <scope>NUCLEOTIDE SEQUENCE [LARGE SCALE GENOMIC DNA]</scope>
    <source>
        <strain evidence="2">CCUG 61948</strain>
    </source>
</reference>
<dbReference type="Proteomes" id="UP001597012">
    <property type="component" value="Unassembled WGS sequence"/>
</dbReference>
<accession>A0ABW3B067</accession>
<comment type="caution">
    <text evidence="1">The sequence shown here is derived from an EMBL/GenBank/DDBJ whole genome shotgun (WGS) entry which is preliminary data.</text>
</comment>
<evidence type="ECO:0000313" key="2">
    <source>
        <dbReference type="Proteomes" id="UP001597012"/>
    </source>
</evidence>
<proteinExistence type="predicted"/>
<sequence>MGRLFLPRLGFISVVVLLLSSVVTAQDNYFVFHISGKPMLSTQVPVQRGEVFGNLDTYILKQKDTVFLINRSGELFELNKPTSYTYSSISNYKKQFDRKSLSALYFTYVWKQFSNQKENRQRPGVVYREDRNIRLSQPMDSIKLNVPEIEFLWKNNTDVTTVYFHLQDIESNHITKIGTSSSSLILYRDNVILKPGKRYKWAVTTKAFPDFGKVKFHAFEILTKEEYAKLQAKMKALTTALKFLGFSSKDIANALCMDYKYCEG</sequence>
<gene>
    <name evidence="1" type="ORF">ACFQZJ_00940</name>
</gene>
<protein>
    <submittedName>
        <fullName evidence="1">Uncharacterized protein</fullName>
    </submittedName>
</protein>
<evidence type="ECO:0000313" key="1">
    <source>
        <dbReference type="EMBL" id="MFD0796009.1"/>
    </source>
</evidence>